<reference evidence="2" key="1">
    <citation type="submission" date="2019-12" db="EMBL/GenBank/DDBJ databases">
        <title>Whole genome sequencing of Haloarcula argentinensis strain pws5.</title>
        <authorList>
            <person name="Verma D.K."/>
            <person name="Gopal K."/>
            <person name="Prasad E.S."/>
        </authorList>
    </citation>
    <scope>NUCLEOTIDE SEQUENCE</scope>
    <source>
        <strain evidence="2">Pws5</strain>
    </source>
</reference>
<dbReference type="Proteomes" id="UP000641625">
    <property type="component" value="Unassembled WGS sequence"/>
</dbReference>
<gene>
    <name evidence="2" type="ORF">GOC77_07995</name>
</gene>
<name>A0A847U4J9_HALAR</name>
<feature type="compositionally biased region" description="Polar residues" evidence="1">
    <location>
        <begin position="11"/>
        <end position="28"/>
    </location>
</feature>
<evidence type="ECO:0000313" key="2">
    <source>
        <dbReference type="EMBL" id="NLV13212.1"/>
    </source>
</evidence>
<feature type="region of interest" description="Disordered" evidence="1">
    <location>
        <begin position="1"/>
        <end position="28"/>
    </location>
</feature>
<protein>
    <submittedName>
        <fullName evidence="2">Uncharacterized protein</fullName>
    </submittedName>
</protein>
<sequence length="124" mass="13601">MGSDIEDKLRSATNEVKSNDADNSYSGSLIISKGGNSAEFIQFAANNESWTLDYPVIPSNDNTENKAQRIEKVVSEPVDAVGEGEYKSALQVNLDPGTDFVELSKELIESIWPKCDNIETEVVE</sequence>
<dbReference type="AlphaFoldDB" id="A0A847U4J9"/>
<evidence type="ECO:0000256" key="1">
    <source>
        <dbReference type="SAM" id="MobiDB-lite"/>
    </source>
</evidence>
<organism evidence="2 3">
    <name type="scientific">Haloarcula argentinensis</name>
    <dbReference type="NCBI Taxonomy" id="43776"/>
    <lineage>
        <taxon>Archaea</taxon>
        <taxon>Methanobacteriati</taxon>
        <taxon>Methanobacteriota</taxon>
        <taxon>Stenosarchaea group</taxon>
        <taxon>Halobacteria</taxon>
        <taxon>Halobacteriales</taxon>
        <taxon>Haloarculaceae</taxon>
        <taxon>Haloarcula</taxon>
    </lineage>
</organism>
<proteinExistence type="predicted"/>
<dbReference type="RefSeq" id="WP_170096758.1">
    <property type="nucleotide sequence ID" value="NZ_WOWA01000004.1"/>
</dbReference>
<evidence type="ECO:0000313" key="3">
    <source>
        <dbReference type="Proteomes" id="UP000641625"/>
    </source>
</evidence>
<dbReference type="EMBL" id="WOWA01000004">
    <property type="protein sequence ID" value="NLV13212.1"/>
    <property type="molecule type" value="Genomic_DNA"/>
</dbReference>
<feature type="compositionally biased region" description="Basic and acidic residues" evidence="1">
    <location>
        <begin position="1"/>
        <end position="10"/>
    </location>
</feature>
<accession>A0A847U4J9</accession>
<comment type="caution">
    <text evidence="2">The sequence shown here is derived from an EMBL/GenBank/DDBJ whole genome shotgun (WGS) entry which is preliminary data.</text>
</comment>